<sequence>MMKKILIYIGVLATVFTSCDNYVDIKTEGKLIPKETANYRYLLNNASSFNFTYSLVDVSSDDIVMRDDHATYFDAYYASSAYYKPFVNTYKWADEVYPIGESDSNLNTMYAALNICNVVISEVMNSTNGTDAERLALKGEAQVHRAFYYLTLVNTFGKAFDPATSSTDPGVPLFTEPTVDADIVRASVQKVYDLIVSDLTEAIDSGLKSVNTGRNVGFSSKASAYGLLARTYLYMGEYAKALTNAEAALALQNTLLNLETYASYGDYSWPTTFQDPEIMLSKSSNSYMYSPTILSLSDELLNSFDTKDLRYQLYTRPISNMTWGSFSQGRAYCKEYLSGDARNAGPTVPEMYVIKAECEARNGNATTAMATINTLRKKRFKAAEYYDLTATNAEDALVIVLAERRRELMCRGGFRWFDLKRLNKDPRFAKTITHKYLTETHILEPNGNRYQFPFAKILFDYAPNLEQNN</sequence>
<protein>
    <submittedName>
        <fullName evidence="9">RagB/SusD family nutrient uptake outer membrane protein</fullName>
    </submittedName>
</protein>
<reference evidence="9 10" key="1">
    <citation type="submission" date="2024-04" db="EMBL/GenBank/DDBJ databases">
        <title>Flavobacterium sp. DGU99 16S ribosomal RNA gene Genome sequencing and assembly.</title>
        <authorList>
            <person name="Park S."/>
        </authorList>
    </citation>
    <scope>NUCLEOTIDE SEQUENCE [LARGE SCALE GENOMIC DNA]</scope>
    <source>
        <strain evidence="9 10">DGU99</strain>
    </source>
</reference>
<dbReference type="Pfam" id="PF14322">
    <property type="entry name" value="SusD-like_3"/>
    <property type="match status" value="1"/>
</dbReference>
<comment type="caution">
    <text evidence="9">The sequence shown here is derived from an EMBL/GenBank/DDBJ whole genome shotgun (WGS) entry which is preliminary data.</text>
</comment>
<organism evidence="9 10">
    <name type="scientific">Flavobacterium flavipallidum</name>
    <dbReference type="NCBI Taxonomy" id="3139140"/>
    <lineage>
        <taxon>Bacteria</taxon>
        <taxon>Pseudomonadati</taxon>
        <taxon>Bacteroidota</taxon>
        <taxon>Flavobacteriia</taxon>
        <taxon>Flavobacteriales</taxon>
        <taxon>Flavobacteriaceae</taxon>
        <taxon>Flavobacterium</taxon>
    </lineage>
</organism>
<feature type="domain" description="SusD-like N-terminal" evidence="8">
    <location>
        <begin position="70"/>
        <end position="233"/>
    </location>
</feature>
<dbReference type="Proteomes" id="UP001398556">
    <property type="component" value="Unassembled WGS sequence"/>
</dbReference>
<dbReference type="InterPro" id="IPR033985">
    <property type="entry name" value="SusD-like_N"/>
</dbReference>
<dbReference type="Gene3D" id="1.25.40.390">
    <property type="match status" value="1"/>
</dbReference>
<feature type="repeat" description="TPR" evidence="6">
    <location>
        <begin position="222"/>
        <end position="255"/>
    </location>
</feature>
<comment type="similarity">
    <text evidence="2">Belongs to the SusD family.</text>
</comment>
<accession>A0ABU9HM49</accession>
<dbReference type="Pfam" id="PF07980">
    <property type="entry name" value="SusD_RagB"/>
    <property type="match status" value="1"/>
</dbReference>
<dbReference type="SUPFAM" id="SSF48452">
    <property type="entry name" value="TPR-like"/>
    <property type="match status" value="1"/>
</dbReference>
<keyword evidence="4" id="KW-0472">Membrane</keyword>
<dbReference type="InterPro" id="IPR012944">
    <property type="entry name" value="SusD_RagB_dom"/>
</dbReference>
<evidence type="ECO:0000259" key="7">
    <source>
        <dbReference type="Pfam" id="PF07980"/>
    </source>
</evidence>
<proteinExistence type="inferred from homology"/>
<evidence type="ECO:0000259" key="8">
    <source>
        <dbReference type="Pfam" id="PF14322"/>
    </source>
</evidence>
<evidence type="ECO:0000313" key="9">
    <source>
        <dbReference type="EMBL" id="MEL1241206.1"/>
    </source>
</evidence>
<evidence type="ECO:0000256" key="5">
    <source>
        <dbReference type="ARBA" id="ARBA00023237"/>
    </source>
</evidence>
<keyword evidence="6" id="KW-0802">TPR repeat</keyword>
<evidence type="ECO:0000256" key="2">
    <source>
        <dbReference type="ARBA" id="ARBA00006275"/>
    </source>
</evidence>
<dbReference type="InterPro" id="IPR011990">
    <property type="entry name" value="TPR-like_helical_dom_sf"/>
</dbReference>
<dbReference type="EMBL" id="JBBYHU010000015">
    <property type="protein sequence ID" value="MEL1241206.1"/>
    <property type="molecule type" value="Genomic_DNA"/>
</dbReference>
<evidence type="ECO:0000256" key="4">
    <source>
        <dbReference type="ARBA" id="ARBA00023136"/>
    </source>
</evidence>
<evidence type="ECO:0000313" key="10">
    <source>
        <dbReference type="Proteomes" id="UP001398556"/>
    </source>
</evidence>
<keyword evidence="10" id="KW-1185">Reference proteome</keyword>
<comment type="subcellular location">
    <subcellularLocation>
        <location evidence="1">Cell outer membrane</location>
    </subcellularLocation>
</comment>
<gene>
    <name evidence="9" type="ORF">AAEO59_09120</name>
</gene>
<keyword evidence="5" id="KW-0998">Cell outer membrane</keyword>
<dbReference type="PROSITE" id="PS50005">
    <property type="entry name" value="TPR"/>
    <property type="match status" value="1"/>
</dbReference>
<evidence type="ECO:0000256" key="6">
    <source>
        <dbReference type="PROSITE-ProRule" id="PRU00339"/>
    </source>
</evidence>
<keyword evidence="3" id="KW-0732">Signal</keyword>
<name>A0ABU9HM49_9FLAO</name>
<dbReference type="RefSeq" id="WP_341700428.1">
    <property type="nucleotide sequence ID" value="NZ_JBBYHU010000015.1"/>
</dbReference>
<evidence type="ECO:0000256" key="1">
    <source>
        <dbReference type="ARBA" id="ARBA00004442"/>
    </source>
</evidence>
<feature type="domain" description="RagB/SusD" evidence="7">
    <location>
        <begin position="350"/>
        <end position="422"/>
    </location>
</feature>
<evidence type="ECO:0000256" key="3">
    <source>
        <dbReference type="ARBA" id="ARBA00022729"/>
    </source>
</evidence>
<dbReference type="InterPro" id="IPR019734">
    <property type="entry name" value="TPR_rpt"/>
</dbReference>
<dbReference type="PROSITE" id="PS51257">
    <property type="entry name" value="PROKAR_LIPOPROTEIN"/>
    <property type="match status" value="1"/>
</dbReference>